<geneLocation type="plasmid" evidence="3 4">
    <name>pBMB0233</name>
</geneLocation>
<dbReference type="Proteomes" id="UP000018566">
    <property type="component" value="Plasmid pBMB0233"/>
</dbReference>
<reference evidence="3 4" key="1">
    <citation type="submission" date="2013-05" db="EMBL/GenBank/DDBJ databases">
        <title>Complete genome sequence of Bacillus thuringiensis YBT-1518, a typical strain with high toxicity to nematode.</title>
        <authorList>
            <person name="Wang P."/>
            <person name="Zhang C."/>
            <person name="Guo M."/>
            <person name="Guo S."/>
            <person name="Zhu Y."/>
            <person name="Zheng J."/>
            <person name="Zhu L."/>
            <person name="Ruan L."/>
            <person name="Peng D."/>
            <person name="Sun M."/>
        </authorList>
    </citation>
    <scope>NUCLEOTIDE SEQUENCE [LARGE SCALE GENOMIC DNA]</scope>
    <source>
        <strain evidence="3 4">YBT-1518</strain>
        <plasmid evidence="2 4">pBMB0232</plasmid>
        <plasmid evidence="3 4">pBMB0233</plasmid>
    </source>
</reference>
<geneLocation type="plasmid" evidence="2 4">
    <name>pBMB0232</name>
</geneLocation>
<dbReference type="EMBL" id="CP005939">
    <property type="protein sequence ID" value="AHA75688.1"/>
    <property type="molecule type" value="Genomic_DNA"/>
</dbReference>
<keyword evidence="1" id="KW-0732">Signal</keyword>
<protein>
    <submittedName>
        <fullName evidence="3">Uncharacterized protein</fullName>
    </submittedName>
</protein>
<evidence type="ECO:0000313" key="4">
    <source>
        <dbReference type="Proteomes" id="UP000018566"/>
    </source>
</evidence>
<keyword evidence="3" id="KW-0614">Plasmid</keyword>
<accession>A0A9W3KK32</accession>
<proteinExistence type="predicted"/>
<feature type="signal peptide" evidence="1">
    <location>
        <begin position="1"/>
        <end position="27"/>
    </location>
</feature>
<evidence type="ECO:0000313" key="3">
    <source>
        <dbReference type="EMBL" id="AHA75786.1"/>
    </source>
</evidence>
<organism evidence="3 4">
    <name type="scientific">Bacillus thuringiensis YBT-1518</name>
    <dbReference type="NCBI Taxonomy" id="529122"/>
    <lineage>
        <taxon>Bacteria</taxon>
        <taxon>Bacillati</taxon>
        <taxon>Bacillota</taxon>
        <taxon>Bacilli</taxon>
        <taxon>Bacillales</taxon>
        <taxon>Bacillaceae</taxon>
        <taxon>Bacillus</taxon>
        <taxon>Bacillus cereus group</taxon>
    </lineage>
</organism>
<evidence type="ECO:0000256" key="1">
    <source>
        <dbReference type="SAM" id="SignalP"/>
    </source>
</evidence>
<sequence length="78" mass="8829">MLETGKNLISVITLASIIAAFPTTMFAANHSDPVTKNREKSQYNTPYYVKDKQLPHKSGVTFESWILDDYILFLFSNG</sequence>
<dbReference type="AlphaFoldDB" id="A0A9W3KK32"/>
<dbReference type="EMBL" id="CP005940">
    <property type="protein sequence ID" value="AHA75786.1"/>
    <property type="molecule type" value="Genomic_DNA"/>
</dbReference>
<evidence type="ECO:0000313" key="2">
    <source>
        <dbReference type="EMBL" id="AHA75688.1"/>
    </source>
</evidence>
<gene>
    <name evidence="3" type="ORF">YBT1518_31530</name>
    <name evidence="2" type="ORF">YBT1518_33377</name>
</gene>
<name>A0A9W3KK32_BACTU</name>
<dbReference type="Proteomes" id="UP000018566">
    <property type="component" value="Plasmid pBMB0232"/>
</dbReference>
<dbReference type="KEGG" id="bthu:YBT1518_33377"/>
<feature type="chain" id="PRO_5040656897" evidence="1">
    <location>
        <begin position="28"/>
        <end position="78"/>
    </location>
</feature>
<dbReference type="KEGG" id="bthu:YBT1518_31530"/>